<dbReference type="GO" id="GO:0009117">
    <property type="term" value="P:nucleotide metabolic process"/>
    <property type="evidence" value="ECO:0007669"/>
    <property type="project" value="UniProtKB-KW"/>
</dbReference>
<dbReference type="InterPro" id="IPR029001">
    <property type="entry name" value="ITPase-like_fam"/>
</dbReference>
<dbReference type="HAMAP" id="MF_00528">
    <property type="entry name" value="Maf"/>
    <property type="match status" value="1"/>
</dbReference>
<comment type="caution">
    <text evidence="3">Lacks conserved residue(s) required for the propagation of feature annotation.</text>
</comment>
<evidence type="ECO:0000313" key="4">
    <source>
        <dbReference type="EMBL" id="MBD1371779.1"/>
    </source>
</evidence>
<dbReference type="EMBL" id="JACXAH010000005">
    <property type="protein sequence ID" value="MBD1371779.1"/>
    <property type="molecule type" value="Genomic_DNA"/>
</dbReference>
<evidence type="ECO:0000256" key="2">
    <source>
        <dbReference type="ARBA" id="ARBA00022801"/>
    </source>
</evidence>
<dbReference type="SUPFAM" id="SSF52972">
    <property type="entry name" value="ITPase-like"/>
    <property type="match status" value="1"/>
</dbReference>
<feature type="active site" description="Proton acceptor" evidence="3">
    <location>
        <position position="66"/>
    </location>
</feature>
<evidence type="ECO:0000256" key="3">
    <source>
        <dbReference type="HAMAP-Rule" id="MF_00528"/>
    </source>
</evidence>
<keyword evidence="3" id="KW-0546">Nucleotide metabolism</keyword>
<dbReference type="EC" id="3.6.1.9" evidence="3"/>
<dbReference type="Pfam" id="PF02545">
    <property type="entry name" value="Maf"/>
    <property type="match status" value="1"/>
</dbReference>
<keyword evidence="2 3" id="KW-0378">Hydrolase</keyword>
<dbReference type="GO" id="GO:0005737">
    <property type="term" value="C:cytoplasm"/>
    <property type="evidence" value="ECO:0007669"/>
    <property type="project" value="UniProtKB-SubCell"/>
</dbReference>
<comment type="cofactor">
    <cofactor evidence="1 3">
        <name>a divalent metal cation</name>
        <dbReference type="ChEBI" id="CHEBI:60240"/>
    </cofactor>
</comment>
<dbReference type="AlphaFoldDB" id="A0A926N5H2"/>
<comment type="subcellular location">
    <subcellularLocation>
        <location evidence="3">Cytoplasm</location>
    </subcellularLocation>
</comment>
<comment type="similarity">
    <text evidence="3">Belongs to the Maf family. YhdE subfamily.</text>
</comment>
<dbReference type="PANTHER" id="PTHR43213">
    <property type="entry name" value="BIFUNCTIONAL DTTP/UTP PYROPHOSPHATASE/METHYLTRANSFERASE PROTEIN-RELATED"/>
    <property type="match status" value="1"/>
</dbReference>
<feature type="site" description="Important for substrate specificity" evidence="3">
    <location>
        <position position="67"/>
    </location>
</feature>
<comment type="catalytic activity">
    <reaction evidence="3">
        <text>dTTP + H2O = dTMP + diphosphate + H(+)</text>
        <dbReference type="Rhea" id="RHEA:28534"/>
        <dbReference type="ChEBI" id="CHEBI:15377"/>
        <dbReference type="ChEBI" id="CHEBI:15378"/>
        <dbReference type="ChEBI" id="CHEBI:33019"/>
        <dbReference type="ChEBI" id="CHEBI:37568"/>
        <dbReference type="ChEBI" id="CHEBI:63528"/>
        <dbReference type="EC" id="3.6.1.9"/>
    </reaction>
</comment>
<gene>
    <name evidence="4" type="primary">maf</name>
    <name evidence="4" type="ORF">IC620_05325</name>
</gene>
<accession>A0A926N5H2</accession>
<proteinExistence type="inferred from homology"/>
<comment type="function">
    <text evidence="3">Nucleoside triphosphate pyrophosphatase that hydrolyzes dTTP and UTP. May have a dual role in cell division arrest and in preventing the incorporation of modified nucleotides into cellular nucleic acids.</text>
</comment>
<comment type="catalytic activity">
    <reaction evidence="3">
        <text>UTP + H2O = UMP + diphosphate + H(+)</text>
        <dbReference type="Rhea" id="RHEA:29395"/>
        <dbReference type="ChEBI" id="CHEBI:15377"/>
        <dbReference type="ChEBI" id="CHEBI:15378"/>
        <dbReference type="ChEBI" id="CHEBI:33019"/>
        <dbReference type="ChEBI" id="CHEBI:46398"/>
        <dbReference type="ChEBI" id="CHEBI:57865"/>
        <dbReference type="EC" id="3.6.1.9"/>
    </reaction>
</comment>
<feature type="site" description="Important for substrate specificity" evidence="3">
    <location>
        <position position="154"/>
    </location>
</feature>
<evidence type="ECO:0000256" key="1">
    <source>
        <dbReference type="ARBA" id="ARBA00001968"/>
    </source>
</evidence>
<name>A0A926N5H2_9BACL</name>
<sequence>MVLASGSPRRKELLNNIGLMFRVQTSEIDEHIDAHASPQDNVMKLALQKATAVANSCDDAIVIGADTVVVLEGQILGKPSDTKEAVEMLQSLQGRVHEVFTGIALVEVRAGNIYRTQERARCTRVWMKPLDRDRMEWYVGTGDPMDKAGAYGIQGIGSILVDQIEGCFFNVMGLSVSLIDEMFKNWGIQVGTKIRSQGV</sequence>
<dbReference type="PANTHER" id="PTHR43213:SF5">
    <property type="entry name" value="BIFUNCTIONAL DTTP_UTP PYROPHOSPHATASE_METHYLTRANSFERASE PROTEIN-RELATED"/>
    <property type="match status" value="1"/>
</dbReference>
<keyword evidence="3" id="KW-0963">Cytoplasm</keyword>
<dbReference type="CDD" id="cd00555">
    <property type="entry name" value="Maf"/>
    <property type="match status" value="1"/>
</dbReference>
<dbReference type="InterPro" id="IPR003697">
    <property type="entry name" value="Maf-like"/>
</dbReference>
<dbReference type="NCBIfam" id="TIGR00172">
    <property type="entry name" value="maf"/>
    <property type="match status" value="1"/>
</dbReference>
<dbReference type="Proteomes" id="UP000661691">
    <property type="component" value="Unassembled WGS sequence"/>
</dbReference>
<evidence type="ECO:0000313" key="5">
    <source>
        <dbReference type="Proteomes" id="UP000661691"/>
    </source>
</evidence>
<feature type="site" description="Important for substrate specificity" evidence="3">
    <location>
        <position position="9"/>
    </location>
</feature>
<reference evidence="4" key="1">
    <citation type="submission" date="2020-09" db="EMBL/GenBank/DDBJ databases">
        <title>A novel bacterium of genus Hazenella, isolated from South China Sea.</title>
        <authorList>
            <person name="Huang H."/>
            <person name="Mo K."/>
            <person name="Hu Y."/>
        </authorList>
    </citation>
    <scope>NUCLEOTIDE SEQUENCE</scope>
    <source>
        <strain evidence="4">IB182357</strain>
    </source>
</reference>
<protein>
    <recommendedName>
        <fullName evidence="3">dTTP/UTP pyrophosphatase</fullName>
        <shortName evidence="3">dTTPase/UTPase</shortName>
        <ecNumber evidence="3">3.6.1.9</ecNumber>
    </recommendedName>
    <alternativeName>
        <fullName evidence="3">Nucleoside triphosphate pyrophosphatase</fullName>
    </alternativeName>
    <alternativeName>
        <fullName evidence="3">Nucleotide pyrophosphatase</fullName>
        <shortName evidence="3">Nucleotide PPase</shortName>
    </alternativeName>
</protein>
<dbReference type="PIRSF" id="PIRSF006305">
    <property type="entry name" value="Maf"/>
    <property type="match status" value="1"/>
</dbReference>
<comment type="caution">
    <text evidence="4">The sequence shown here is derived from an EMBL/GenBank/DDBJ whole genome shotgun (WGS) entry which is preliminary data.</text>
</comment>
<dbReference type="GO" id="GO:0047429">
    <property type="term" value="F:nucleoside triphosphate diphosphatase activity"/>
    <property type="evidence" value="ECO:0007669"/>
    <property type="project" value="UniProtKB-EC"/>
</dbReference>
<organism evidence="4 5">
    <name type="scientific">Polycladospora coralii</name>
    <dbReference type="NCBI Taxonomy" id="2771432"/>
    <lineage>
        <taxon>Bacteria</taxon>
        <taxon>Bacillati</taxon>
        <taxon>Bacillota</taxon>
        <taxon>Bacilli</taxon>
        <taxon>Bacillales</taxon>
        <taxon>Thermoactinomycetaceae</taxon>
        <taxon>Polycladospora</taxon>
    </lineage>
</organism>
<keyword evidence="5" id="KW-1185">Reference proteome</keyword>
<dbReference type="Gene3D" id="3.90.950.10">
    <property type="match status" value="1"/>
</dbReference>